<dbReference type="AlphaFoldDB" id="W8TNB6"/>
<proteinExistence type="predicted"/>
<keyword evidence="6" id="KW-1185">Reference proteome</keyword>
<keyword evidence="5" id="KW-0614">Plasmid</keyword>
<dbReference type="eggNOG" id="COG0664">
    <property type="taxonomic scope" value="Bacteria"/>
</dbReference>
<geneLocation type="plasmid" evidence="5 6">
    <name>EAL2_808p</name>
</geneLocation>
<dbReference type="InterPro" id="IPR000595">
    <property type="entry name" value="cNMP-bd_dom"/>
</dbReference>
<dbReference type="Pfam" id="PF00027">
    <property type="entry name" value="cNMP_binding"/>
    <property type="match status" value="1"/>
</dbReference>
<dbReference type="Gene3D" id="2.60.120.10">
    <property type="entry name" value="Jelly Rolls"/>
    <property type="match status" value="1"/>
</dbReference>
<dbReference type="InterPro" id="IPR012318">
    <property type="entry name" value="HTH_CRP"/>
</dbReference>
<accession>W8TNB6</accession>
<organism evidence="5 6">
    <name type="scientific">Peptoclostridium acidaminophilum DSM 3953</name>
    <dbReference type="NCBI Taxonomy" id="1286171"/>
    <lineage>
        <taxon>Bacteria</taxon>
        <taxon>Bacillati</taxon>
        <taxon>Bacillota</taxon>
        <taxon>Clostridia</taxon>
        <taxon>Peptostreptococcales</taxon>
        <taxon>Peptoclostridiaceae</taxon>
        <taxon>Peptoclostridium</taxon>
    </lineage>
</organism>
<gene>
    <name evidence="5" type="ORF">EAL2_808p01320</name>
</gene>
<dbReference type="SMART" id="SM00419">
    <property type="entry name" value="HTH_CRP"/>
    <property type="match status" value="1"/>
</dbReference>
<dbReference type="GO" id="GO:0003700">
    <property type="term" value="F:DNA-binding transcription factor activity"/>
    <property type="evidence" value="ECO:0007669"/>
    <property type="project" value="TreeGrafter"/>
</dbReference>
<evidence type="ECO:0000256" key="2">
    <source>
        <dbReference type="ARBA" id="ARBA00023125"/>
    </source>
</evidence>
<evidence type="ECO:0000256" key="3">
    <source>
        <dbReference type="ARBA" id="ARBA00023163"/>
    </source>
</evidence>
<evidence type="ECO:0000259" key="4">
    <source>
        <dbReference type="PROSITE" id="PS50042"/>
    </source>
</evidence>
<dbReference type="PANTHER" id="PTHR24567">
    <property type="entry name" value="CRP FAMILY TRANSCRIPTIONAL REGULATORY PROTEIN"/>
    <property type="match status" value="1"/>
</dbReference>
<dbReference type="SUPFAM" id="SSF46785">
    <property type="entry name" value="Winged helix' DNA-binding domain"/>
    <property type="match status" value="1"/>
</dbReference>
<dbReference type="InterPro" id="IPR018490">
    <property type="entry name" value="cNMP-bd_dom_sf"/>
</dbReference>
<dbReference type="HOGENOM" id="CLU_075053_4_1_9"/>
<dbReference type="KEGG" id="eac:EAL2_808p01320"/>
<keyword evidence="3" id="KW-0804">Transcription</keyword>
<dbReference type="PATRIC" id="fig|1286171.3.peg.2309"/>
<keyword evidence="1" id="KW-0805">Transcription regulation</keyword>
<keyword evidence="2" id="KW-0238">DNA-binding</keyword>
<dbReference type="Pfam" id="PF13545">
    <property type="entry name" value="HTH_Crp_2"/>
    <property type="match status" value="1"/>
</dbReference>
<dbReference type="GO" id="GO:0003677">
    <property type="term" value="F:DNA binding"/>
    <property type="evidence" value="ECO:0007669"/>
    <property type="project" value="UniProtKB-KW"/>
</dbReference>
<dbReference type="Proteomes" id="UP000019591">
    <property type="component" value="Plasmid EAL2_808p"/>
</dbReference>
<evidence type="ECO:0000313" key="6">
    <source>
        <dbReference type="Proteomes" id="UP000019591"/>
    </source>
</evidence>
<dbReference type="InterPro" id="IPR036390">
    <property type="entry name" value="WH_DNA-bd_sf"/>
</dbReference>
<dbReference type="GO" id="GO:0005829">
    <property type="term" value="C:cytosol"/>
    <property type="evidence" value="ECO:0007669"/>
    <property type="project" value="TreeGrafter"/>
</dbReference>
<evidence type="ECO:0000256" key="1">
    <source>
        <dbReference type="ARBA" id="ARBA00023015"/>
    </source>
</evidence>
<dbReference type="PANTHER" id="PTHR24567:SF58">
    <property type="entry name" value="CYCLIC AMP-BINDING REGULATORY PROTEIN"/>
    <property type="match status" value="1"/>
</dbReference>
<name>W8TNB6_PEPAC</name>
<dbReference type="InterPro" id="IPR014710">
    <property type="entry name" value="RmlC-like_jellyroll"/>
</dbReference>
<dbReference type="InterPro" id="IPR050397">
    <property type="entry name" value="Env_Response_Regulators"/>
</dbReference>
<dbReference type="PROSITE" id="PS50042">
    <property type="entry name" value="CNMP_BINDING_3"/>
    <property type="match status" value="1"/>
</dbReference>
<feature type="domain" description="Cyclic nucleotide-binding" evidence="4">
    <location>
        <begin position="17"/>
        <end position="117"/>
    </location>
</feature>
<dbReference type="SUPFAM" id="SSF51206">
    <property type="entry name" value="cAMP-binding domain-like"/>
    <property type="match status" value="1"/>
</dbReference>
<sequence>MGMEMKKLIPLIQATRLFASFSREDLASLFECGKYSISRHPKNSIIYFESEKCQSLDVILIGKIIIQRIDENGNALTIVDFHPSDSMGGNLLFSRNPFYPMTVISKTDATILQIKKELVLSLCQLNENFLHEFLSCISDKTIILTNKIKTISQKSIRNSVIDFLRYEYLIQKKAHIMLGTSKKDLAERLGIQRTSLSRELNKMRTDGLIEFDSHSITILDLNIIR</sequence>
<dbReference type="RefSeq" id="WP_242842529.1">
    <property type="nucleotide sequence ID" value="NZ_CP007453.1"/>
</dbReference>
<protein>
    <submittedName>
        <fullName evidence="5">Transcriptional regulator, Crp/Fnr family</fullName>
    </submittedName>
</protein>
<dbReference type="CDD" id="cd00038">
    <property type="entry name" value="CAP_ED"/>
    <property type="match status" value="1"/>
</dbReference>
<dbReference type="EMBL" id="CP007453">
    <property type="protein sequence ID" value="AHM57637.1"/>
    <property type="molecule type" value="Genomic_DNA"/>
</dbReference>
<reference evidence="5 6" key="1">
    <citation type="journal article" date="2014" name="Genome Announc.">
        <title>Complete Genome Sequence of Amino Acid-Utilizing Eubacterium acidaminophilum al-2 (DSM 3953).</title>
        <authorList>
            <person name="Poehlein A."/>
            <person name="Andreesen J.R."/>
            <person name="Daniel R."/>
        </authorList>
    </citation>
    <scope>NUCLEOTIDE SEQUENCE [LARGE SCALE GENOMIC DNA]</scope>
    <source>
        <strain evidence="5 6">DSM 3953</strain>
        <plasmid evidence="6">Plasmid EAL2_808p</plasmid>
    </source>
</reference>
<evidence type="ECO:0000313" key="5">
    <source>
        <dbReference type="EMBL" id="AHM57637.1"/>
    </source>
</evidence>